<sequence>MYNLGHIYFYGEKVSTNLEKSIDLLTRSSLRDFHPSTALLSLVLIKKITGKKLNKEKIQEEIEKNGKKTGNLASEVIDIILMNDLDNKIIYNYFYEQYKTIDFTYNFFQEPMMTGEFLKRPEIEKNKQKIKNIPENNEFFYEGFGYDLLKQ</sequence>
<accession>A0ABR2J0R0</accession>
<keyword evidence="2" id="KW-1185">Reference proteome</keyword>
<evidence type="ECO:0000313" key="1">
    <source>
        <dbReference type="EMBL" id="KAK8871498.1"/>
    </source>
</evidence>
<evidence type="ECO:0000313" key="2">
    <source>
        <dbReference type="Proteomes" id="UP001470230"/>
    </source>
</evidence>
<organism evidence="1 2">
    <name type="scientific">Tritrichomonas musculus</name>
    <dbReference type="NCBI Taxonomy" id="1915356"/>
    <lineage>
        <taxon>Eukaryota</taxon>
        <taxon>Metamonada</taxon>
        <taxon>Parabasalia</taxon>
        <taxon>Tritrichomonadida</taxon>
        <taxon>Tritrichomonadidae</taxon>
        <taxon>Tritrichomonas</taxon>
    </lineage>
</organism>
<reference evidence="1 2" key="1">
    <citation type="submission" date="2024-04" db="EMBL/GenBank/DDBJ databases">
        <title>Tritrichomonas musculus Genome.</title>
        <authorList>
            <person name="Alves-Ferreira E."/>
            <person name="Grigg M."/>
            <person name="Lorenzi H."/>
            <person name="Galac M."/>
        </authorList>
    </citation>
    <scope>NUCLEOTIDE SEQUENCE [LARGE SCALE GENOMIC DNA]</scope>
    <source>
        <strain evidence="1 2">EAF2021</strain>
    </source>
</reference>
<comment type="caution">
    <text evidence="1">The sequence shown here is derived from an EMBL/GenBank/DDBJ whole genome shotgun (WGS) entry which is preliminary data.</text>
</comment>
<gene>
    <name evidence="1" type="ORF">M9Y10_007227</name>
</gene>
<proteinExistence type="predicted"/>
<name>A0ABR2J0R0_9EUKA</name>
<dbReference type="Proteomes" id="UP001470230">
    <property type="component" value="Unassembled WGS sequence"/>
</dbReference>
<dbReference type="EMBL" id="JAPFFF010000013">
    <property type="protein sequence ID" value="KAK8871498.1"/>
    <property type="molecule type" value="Genomic_DNA"/>
</dbReference>
<protein>
    <submittedName>
        <fullName evidence="1">Uncharacterized protein</fullName>
    </submittedName>
</protein>